<comment type="caution">
    <text evidence="1">The sequence shown here is derived from an EMBL/GenBank/DDBJ whole genome shotgun (WGS) entry which is preliminary data.</text>
</comment>
<dbReference type="EMBL" id="JASBWV010000002">
    <property type="protein sequence ID" value="KAJ9127302.1"/>
    <property type="molecule type" value="Genomic_DNA"/>
</dbReference>
<organism evidence="1 2">
    <name type="scientific">Naganishia onofrii</name>
    <dbReference type="NCBI Taxonomy" id="1851511"/>
    <lineage>
        <taxon>Eukaryota</taxon>
        <taxon>Fungi</taxon>
        <taxon>Dikarya</taxon>
        <taxon>Basidiomycota</taxon>
        <taxon>Agaricomycotina</taxon>
        <taxon>Tremellomycetes</taxon>
        <taxon>Filobasidiales</taxon>
        <taxon>Filobasidiaceae</taxon>
        <taxon>Naganishia</taxon>
    </lineage>
</organism>
<dbReference type="Proteomes" id="UP001234202">
    <property type="component" value="Unassembled WGS sequence"/>
</dbReference>
<proteinExistence type="predicted"/>
<sequence length="760" mass="82585">MPPRASLASATAAFHAICSPLLDSAATTNQPPEHTLFTSLDQLEHLLDLFAHVERIDDKLIRSARKVILDGSLTPEQYSVVEKYTRPGEMRKKRRMYLNSLLSSAINRHSSINRNRTAILSLSLTEIPEFDALFPLYDEGDEGYKKAKHLFVRNVEDTEGRYVSRTLDKYRDVMDVWNRGDGWQPSLLPNAKPLSEIIKGMQLFVQFVTRAQKDLQKVGASLGLETHILPESSIPLPIPTSKERSTRSEPGRIREETPVASSSSTTRSQREREISVIPAGELEHEGRQRQRSASLRPSMDQFLRTNVHERGSSRAPSVGPSRAASVVRSSLARPPPPPPATSRSNSTVDKGKQRARQSLPARLAPVYSPGSINTDLDNTTRSSTSLRLPNWEGEEEGHIPDQRKMSNASRAILQFFGGLGDGEGDATDEEGNDEVGKRSESGGSVRQGRAGGVMMHGVQVDPRTPPPQAGMDPHQQPSTRSNAPAAETGADQMSRNAASLPQAAAAETVATPVGQEVQAVRERVILHPSPGMKFEMDAQGKLVYVGGGAVPSDSVATTIPLATTPSVIGATTTSERRAFNTPESLAASREKVARAAEATRSPVPNAIIRSRVSLGGADTRRADACGREGFAMPDAPRDKGKRRHSESVRPIEDDIEIIDVEEGRKRQRVSQSPVARSVDTSPSAARLVTSGAQTTTTATPTNERPQSERRSSRPAPFEDFEIERLPSTRRVRRSSGTAVAFSRAIRDAHGGGSAEGSGRR</sequence>
<protein>
    <submittedName>
        <fullName evidence="1">Uncharacterized protein</fullName>
    </submittedName>
</protein>
<name>A0ACC2XVL2_9TREE</name>
<evidence type="ECO:0000313" key="1">
    <source>
        <dbReference type="EMBL" id="KAJ9127302.1"/>
    </source>
</evidence>
<accession>A0ACC2XVL2</accession>
<reference evidence="1" key="1">
    <citation type="submission" date="2023-04" db="EMBL/GenBank/DDBJ databases">
        <title>Draft Genome sequencing of Naganishia species isolated from polar environments using Oxford Nanopore Technology.</title>
        <authorList>
            <person name="Leo P."/>
            <person name="Venkateswaran K."/>
        </authorList>
    </citation>
    <scope>NUCLEOTIDE SEQUENCE</scope>
    <source>
        <strain evidence="1">DBVPG 5303</strain>
    </source>
</reference>
<gene>
    <name evidence="1" type="ORF">QFC24_000709</name>
</gene>
<evidence type="ECO:0000313" key="2">
    <source>
        <dbReference type="Proteomes" id="UP001234202"/>
    </source>
</evidence>
<keyword evidence="2" id="KW-1185">Reference proteome</keyword>